<dbReference type="InterPro" id="IPR000408">
    <property type="entry name" value="Reg_chr_condens"/>
</dbReference>
<name>A0A5B7CQV5_PORTR</name>
<dbReference type="PROSITE" id="PS00626">
    <property type="entry name" value="RCC1_2"/>
    <property type="match status" value="1"/>
</dbReference>
<feature type="region of interest" description="Disordered" evidence="4">
    <location>
        <begin position="135"/>
        <end position="181"/>
    </location>
</feature>
<feature type="compositionally biased region" description="Acidic residues" evidence="4">
    <location>
        <begin position="169"/>
        <end position="180"/>
    </location>
</feature>
<dbReference type="PRINTS" id="PR00633">
    <property type="entry name" value="RCCNDNSATION"/>
</dbReference>
<feature type="domain" description="RCC1-like" evidence="5">
    <location>
        <begin position="549"/>
        <end position="829"/>
    </location>
</feature>
<evidence type="ECO:0000256" key="3">
    <source>
        <dbReference type="PROSITE-ProRule" id="PRU00235"/>
    </source>
</evidence>
<keyword evidence="2" id="KW-0677">Repeat</keyword>
<dbReference type="PANTHER" id="PTHR45982:SF1">
    <property type="entry name" value="REGULATOR OF CHROMOSOME CONDENSATION"/>
    <property type="match status" value="1"/>
</dbReference>
<dbReference type="PANTHER" id="PTHR45982">
    <property type="entry name" value="REGULATOR OF CHROMOSOME CONDENSATION"/>
    <property type="match status" value="1"/>
</dbReference>
<feature type="compositionally biased region" description="Basic and acidic residues" evidence="4">
    <location>
        <begin position="955"/>
        <end position="970"/>
    </location>
</feature>
<accession>A0A5B7CQV5</accession>
<dbReference type="GO" id="GO:0005085">
    <property type="term" value="F:guanyl-nucleotide exchange factor activity"/>
    <property type="evidence" value="ECO:0007669"/>
    <property type="project" value="TreeGrafter"/>
</dbReference>
<dbReference type="Pfam" id="PF00415">
    <property type="entry name" value="RCC1"/>
    <property type="match status" value="1"/>
</dbReference>
<proteinExistence type="predicted"/>
<feature type="region of interest" description="Disordered" evidence="4">
    <location>
        <begin position="846"/>
        <end position="1017"/>
    </location>
</feature>
<feature type="compositionally biased region" description="Low complexity" evidence="4">
    <location>
        <begin position="975"/>
        <end position="993"/>
    </location>
</feature>
<evidence type="ECO:0000256" key="1">
    <source>
        <dbReference type="ARBA" id="ARBA00022658"/>
    </source>
</evidence>
<gene>
    <name evidence="6" type="primary">UVR8</name>
    <name evidence="6" type="ORF">E2C01_003849</name>
</gene>
<dbReference type="OrthoDB" id="6356826at2759"/>
<feature type="compositionally biased region" description="Basic and acidic residues" evidence="4">
    <location>
        <begin position="1525"/>
        <end position="1535"/>
    </location>
</feature>
<dbReference type="EMBL" id="VSRR010000150">
    <property type="protein sequence ID" value="MPC11191.1"/>
    <property type="molecule type" value="Genomic_DNA"/>
</dbReference>
<dbReference type="InterPro" id="IPR058923">
    <property type="entry name" value="RCC1-like_dom"/>
</dbReference>
<feature type="compositionally biased region" description="Gly residues" evidence="4">
    <location>
        <begin position="856"/>
        <end position="870"/>
    </location>
</feature>
<dbReference type="Pfam" id="PF25390">
    <property type="entry name" value="WD40_RLD"/>
    <property type="match status" value="1"/>
</dbReference>
<dbReference type="InterPro" id="IPR009091">
    <property type="entry name" value="RCC1/BLIP-II"/>
</dbReference>
<comment type="caution">
    <text evidence="6">The sequence shown here is derived from an EMBL/GenBank/DDBJ whole genome shotgun (WGS) entry which is preliminary data.</text>
</comment>
<dbReference type="InterPro" id="IPR051553">
    <property type="entry name" value="Ran_GTPase-activating"/>
</dbReference>
<evidence type="ECO:0000313" key="7">
    <source>
        <dbReference type="Proteomes" id="UP000324222"/>
    </source>
</evidence>
<keyword evidence="1" id="KW-0344">Guanine-nucleotide releasing factor</keyword>
<dbReference type="PROSITE" id="PS50012">
    <property type="entry name" value="RCC1_3"/>
    <property type="match status" value="5"/>
</dbReference>
<feature type="compositionally biased region" description="Basic and acidic residues" evidence="4">
    <location>
        <begin position="935"/>
        <end position="944"/>
    </location>
</feature>
<feature type="region of interest" description="Disordered" evidence="4">
    <location>
        <begin position="1159"/>
        <end position="1189"/>
    </location>
</feature>
<keyword evidence="7" id="KW-1185">Reference proteome</keyword>
<feature type="repeat" description="RCC1" evidence="3">
    <location>
        <begin position="570"/>
        <end position="667"/>
    </location>
</feature>
<evidence type="ECO:0000256" key="4">
    <source>
        <dbReference type="SAM" id="MobiDB-lite"/>
    </source>
</evidence>
<evidence type="ECO:0000313" key="6">
    <source>
        <dbReference type="EMBL" id="MPC11191.1"/>
    </source>
</evidence>
<dbReference type="Gene3D" id="2.130.10.30">
    <property type="entry name" value="Regulator of chromosome condensation 1/beta-lactamase-inhibitor protein II"/>
    <property type="match status" value="3"/>
</dbReference>
<feature type="compositionally biased region" description="Low complexity" evidence="4">
    <location>
        <begin position="877"/>
        <end position="891"/>
    </location>
</feature>
<feature type="compositionally biased region" description="Polar residues" evidence="4">
    <location>
        <begin position="1001"/>
        <end position="1011"/>
    </location>
</feature>
<feature type="region of interest" description="Disordered" evidence="4">
    <location>
        <begin position="1300"/>
        <end position="1336"/>
    </location>
</feature>
<dbReference type="GO" id="GO:0005737">
    <property type="term" value="C:cytoplasm"/>
    <property type="evidence" value="ECO:0007669"/>
    <property type="project" value="TreeGrafter"/>
</dbReference>
<feature type="repeat" description="RCC1" evidence="3">
    <location>
        <begin position="771"/>
        <end position="820"/>
    </location>
</feature>
<feature type="region of interest" description="Disordered" evidence="4">
    <location>
        <begin position="1518"/>
        <end position="1551"/>
    </location>
</feature>
<keyword evidence="6" id="KW-0675">Receptor</keyword>
<reference evidence="6 7" key="1">
    <citation type="submission" date="2019-05" db="EMBL/GenBank/DDBJ databases">
        <title>Another draft genome of Portunus trituberculatus and its Hox gene families provides insights of decapod evolution.</title>
        <authorList>
            <person name="Jeong J.-H."/>
            <person name="Song I."/>
            <person name="Kim S."/>
            <person name="Choi T."/>
            <person name="Kim D."/>
            <person name="Ryu S."/>
            <person name="Kim W."/>
        </authorList>
    </citation>
    <scope>NUCLEOTIDE SEQUENCE [LARGE SCALE GENOMIC DNA]</scope>
    <source>
        <tissue evidence="6">Muscle</tissue>
    </source>
</reference>
<feature type="repeat" description="RCC1" evidence="3">
    <location>
        <begin position="719"/>
        <end position="770"/>
    </location>
</feature>
<feature type="compositionally biased region" description="Polar residues" evidence="4">
    <location>
        <begin position="1305"/>
        <end position="1315"/>
    </location>
</feature>
<organism evidence="6 7">
    <name type="scientific">Portunus trituberculatus</name>
    <name type="common">Swimming crab</name>
    <name type="synonym">Neptunus trituberculatus</name>
    <dbReference type="NCBI Taxonomy" id="210409"/>
    <lineage>
        <taxon>Eukaryota</taxon>
        <taxon>Metazoa</taxon>
        <taxon>Ecdysozoa</taxon>
        <taxon>Arthropoda</taxon>
        <taxon>Crustacea</taxon>
        <taxon>Multicrustacea</taxon>
        <taxon>Malacostraca</taxon>
        <taxon>Eumalacostraca</taxon>
        <taxon>Eucarida</taxon>
        <taxon>Decapoda</taxon>
        <taxon>Pleocyemata</taxon>
        <taxon>Brachyura</taxon>
        <taxon>Eubrachyura</taxon>
        <taxon>Portunoidea</taxon>
        <taxon>Portunidae</taxon>
        <taxon>Portuninae</taxon>
        <taxon>Portunus</taxon>
    </lineage>
</organism>
<feature type="compositionally biased region" description="Pro residues" evidence="4">
    <location>
        <begin position="1172"/>
        <end position="1183"/>
    </location>
</feature>
<sequence length="1631" mass="175562">MTTSTTSIASAGEGEALPPVATRPERLYKFIHDVVATPQYAKERHLLVGNCKPNTTLMVYSTDLDQTPLYVFKVVPDVDKAVLQDEVIFLTSTQAPNRLTMVSTFFSSSSNIDGSIDTKVNPVIQEIEMPEDEEVLSLHSSPPLVGPEEENGYSGQCSPMGRPGRGREEEEDDNDEEEVELPSHTWPHGCLIVTSHALYVCQPRMSVESLFMNLVLKVGDIDSANKLGAIFSLDPKLFELAADVKLKSRNFSAAIALYKHSRCPHVKCSIKFAAQGLVTEFLTYMGTLTSGVSGPDLGAEERRNLANLAIICHLHHLCLPGSHKPPPQQQALRNLLLFLRDNQYYDEVLALSLAAGAWRWETLQYLAASRGLYLEKLRLLLTSQSSPVLDTLSSEQLAGTGRGEGLLSVAREREAGYLHCVSDPELRQVLLVRPSLARTHIALVLSLLGAVDLSVLRRLADLYNPTHPAIRPFLQATNGRKQAFPPLSSVVQSSCLLPGGAEELVSLETFIEVFLAIIIQLNLSRGWCYRPALLTYKLELPKERVPVPLDKVRCQVLSCGYGHTAVIIGGALYTWGLSDYGVLGHGPRSNTSPKLLTGMGITLLEDQEPLLTGPLAGGPALAPLLNGRVLPSVVSDGTEPKLVSYLSQTRVLSVACGKNHMLAITDNGVYGWGSNKYGQVGVGGTGRCPRPTLVSALEGKGIVSVACGQFHSLCVSDDGTLYSWGWGVHGQLGNDSVEDVHQPSTVTLLAKKHIVQADGGYAHSVAMSQDGNVYAWGCGTYGQIGNGGIVKVCRPVRVHLPGPATHLTAGYFQNIAVTRSHKVYMWGNNPACLRVQAQLQRRARSCQQAAEAGRRASGGGEARPGGQGAGGEREVASEGSTPSGSPGEGASVDVNGASDSFESGEEAMAAPSPPANPSTTLDDSEDTITTLPEEEQQKDREGDSAKSFVISPDPSPEKLAGHVGEVRGEGEAPGTPSEATDTASSTTSPQDSPGDGGDATVVNSPVTNGNMSGMPRTVSANTVPSCDPTDLGHLLPQEVEMPHGFGAVRAVACGSQHCLLLTTHGALYSWGRNMSGQLGTGNRREVTNPVRIMDDAYITDVACGADFTLALESQGQLWAWGSNFYSQLGKSGAVDDDKGQAGRVFMLRTTKRVLKVPHSVHSNCETPRPVTGLPPNPGPPPPHYGISSNTQEKQVRDGSHWWLGRLPMEDVEELEEDKKAHTDEQDDGLYGIRTLHSALTFFHSCYNSKNVTTMLQDAEAHQALATLYTLERQYSQAMHHHLCALFKQGKDLYRLTATTTTTTASQQEGNTNSEGTMERQGKESASSSQEQDKCSADYPSKMLVDEAVRIIDYYLRLQTEESQTGMRHVLQEGISLWLSHALPLGQLEELLLTHLPRTVYPLALLLFGDGASGEVEEGQEKVPAGEAGGSDPAVQVLGQLSTKFCLNLCTSVISHLQAGGGGSEYVDALARISGVQPGSEGSQEGRTASFDETSKLDQALDALSKKATNTINLKQEDVASLQKSEAAHTRKRTDSRGSISGSHKLKAASKGSKEQDKDCVLFTCGHHFTRKEFLSQVLPQMETSVMTVPGLLGNTARVLLDQYHSDQPEMACPHCVLAHLTIKLTKHKQAQ</sequence>
<evidence type="ECO:0000256" key="2">
    <source>
        <dbReference type="ARBA" id="ARBA00022737"/>
    </source>
</evidence>
<feature type="repeat" description="RCC1" evidence="3">
    <location>
        <begin position="1065"/>
        <end position="1114"/>
    </location>
</feature>
<feature type="repeat" description="RCC1" evidence="3">
    <location>
        <begin position="667"/>
        <end position="718"/>
    </location>
</feature>
<dbReference type="SUPFAM" id="SSF50985">
    <property type="entry name" value="RCC1/BLIP-II"/>
    <property type="match status" value="2"/>
</dbReference>
<protein>
    <submittedName>
        <fullName evidence="6">Ultraviolet-B receptor UVR8</fullName>
    </submittedName>
</protein>
<feature type="compositionally biased region" description="Acidic residues" evidence="4">
    <location>
        <begin position="922"/>
        <end position="934"/>
    </location>
</feature>
<dbReference type="Proteomes" id="UP000324222">
    <property type="component" value="Unassembled WGS sequence"/>
</dbReference>
<evidence type="ECO:0000259" key="5">
    <source>
        <dbReference type="Pfam" id="PF25390"/>
    </source>
</evidence>